<keyword evidence="14" id="KW-1003">Cell membrane</keyword>
<dbReference type="GO" id="GO:0016887">
    <property type="term" value="F:ATP hydrolysis activity"/>
    <property type="evidence" value="ECO:0007669"/>
    <property type="project" value="UniProtKB-UniRule"/>
</dbReference>
<evidence type="ECO:0000256" key="3">
    <source>
        <dbReference type="ARBA" id="ARBA00022670"/>
    </source>
</evidence>
<feature type="active site" evidence="14">
    <location>
        <position position="570"/>
    </location>
</feature>
<evidence type="ECO:0000256" key="2">
    <source>
        <dbReference type="ARBA" id="ARBA00010044"/>
    </source>
</evidence>
<evidence type="ECO:0000256" key="6">
    <source>
        <dbReference type="ARBA" id="ARBA00022741"/>
    </source>
</evidence>
<evidence type="ECO:0000256" key="7">
    <source>
        <dbReference type="ARBA" id="ARBA00022801"/>
    </source>
</evidence>
<dbReference type="InterPro" id="IPR041569">
    <property type="entry name" value="AAA_lid_3"/>
</dbReference>
<feature type="binding site" evidence="14">
    <location>
        <position position="573"/>
    </location>
    <ligand>
        <name>Zn(2+)</name>
        <dbReference type="ChEBI" id="CHEBI:29105"/>
        <note>catalytic</note>
    </ligand>
</feature>
<comment type="similarity">
    <text evidence="15">Belongs to the AAA ATPase family.</text>
</comment>
<evidence type="ECO:0000256" key="15">
    <source>
        <dbReference type="RuleBase" id="RU003651"/>
    </source>
</evidence>
<dbReference type="EMBL" id="CP036434">
    <property type="protein sequence ID" value="QDV06301.1"/>
    <property type="molecule type" value="Genomic_DNA"/>
</dbReference>
<dbReference type="Gene3D" id="1.10.8.60">
    <property type="match status" value="1"/>
</dbReference>
<dbReference type="Gene3D" id="3.40.50.300">
    <property type="entry name" value="P-loop containing nucleotide triphosphate hydrolases"/>
    <property type="match status" value="1"/>
</dbReference>
<dbReference type="InterPro" id="IPR003959">
    <property type="entry name" value="ATPase_AAA_core"/>
</dbReference>
<name>A0A518EQD6_9BACT</name>
<dbReference type="AlphaFoldDB" id="A0A518EQD6"/>
<evidence type="ECO:0000256" key="16">
    <source>
        <dbReference type="SAM" id="MobiDB-lite"/>
    </source>
</evidence>
<dbReference type="GO" id="GO:0005524">
    <property type="term" value="F:ATP binding"/>
    <property type="evidence" value="ECO:0007669"/>
    <property type="project" value="UniProtKB-UniRule"/>
</dbReference>
<evidence type="ECO:0000256" key="11">
    <source>
        <dbReference type="ARBA" id="ARBA00023049"/>
    </source>
</evidence>
<dbReference type="GO" id="GO:0004176">
    <property type="term" value="F:ATP-dependent peptidase activity"/>
    <property type="evidence" value="ECO:0007669"/>
    <property type="project" value="InterPro"/>
</dbReference>
<dbReference type="NCBIfam" id="TIGR01241">
    <property type="entry name" value="FtsH_fam"/>
    <property type="match status" value="1"/>
</dbReference>
<protein>
    <recommendedName>
        <fullName evidence="14">ATP-dependent zinc metalloprotease FtsH</fullName>
        <ecNumber evidence="14">3.4.24.-</ecNumber>
    </recommendedName>
</protein>
<feature type="domain" description="AAA+ ATPase" evidence="17">
    <location>
        <begin position="339"/>
        <end position="478"/>
    </location>
</feature>
<comment type="cofactor">
    <cofactor evidence="14">
        <name>Zn(2+)</name>
        <dbReference type="ChEBI" id="CHEBI:29105"/>
    </cofactor>
    <text evidence="14">Binds 1 zinc ion per subunit.</text>
</comment>
<dbReference type="GO" id="GO:0005886">
    <property type="term" value="C:plasma membrane"/>
    <property type="evidence" value="ECO:0007669"/>
    <property type="project" value="UniProtKB-SubCell"/>
</dbReference>
<evidence type="ECO:0000256" key="4">
    <source>
        <dbReference type="ARBA" id="ARBA00022692"/>
    </source>
</evidence>
<evidence type="ECO:0000256" key="8">
    <source>
        <dbReference type="ARBA" id="ARBA00022833"/>
    </source>
</evidence>
<dbReference type="FunFam" id="1.10.8.60:FF:000001">
    <property type="entry name" value="ATP-dependent zinc metalloprotease FtsH"/>
    <property type="match status" value="1"/>
</dbReference>
<evidence type="ECO:0000256" key="10">
    <source>
        <dbReference type="ARBA" id="ARBA00022989"/>
    </source>
</evidence>
<evidence type="ECO:0000256" key="12">
    <source>
        <dbReference type="ARBA" id="ARBA00023136"/>
    </source>
</evidence>
<comment type="similarity">
    <text evidence="2 14">In the C-terminal section; belongs to the peptidase M41 family.</text>
</comment>
<gene>
    <name evidence="14 18" type="primary">ftsH</name>
    <name evidence="18" type="ORF">Poly30_18100</name>
</gene>
<feature type="transmembrane region" description="Helical" evidence="14">
    <location>
        <begin position="252"/>
        <end position="272"/>
    </location>
</feature>
<dbReference type="Proteomes" id="UP000320390">
    <property type="component" value="Chromosome"/>
</dbReference>
<keyword evidence="6 14" id="KW-0547">Nucleotide-binding</keyword>
<feature type="transmembrane region" description="Helical" evidence="14">
    <location>
        <begin position="20"/>
        <end position="39"/>
    </location>
</feature>
<comment type="subunit">
    <text evidence="14">Homohexamer.</text>
</comment>
<keyword evidence="19" id="KW-1185">Reference proteome</keyword>
<keyword evidence="4 14" id="KW-0812">Transmembrane</keyword>
<feature type="binding site" evidence="14">
    <location>
        <position position="646"/>
    </location>
    <ligand>
        <name>Zn(2+)</name>
        <dbReference type="ChEBI" id="CHEBI:29105"/>
        <note>catalytic</note>
    </ligand>
</feature>
<dbReference type="PANTHER" id="PTHR23076:SF97">
    <property type="entry name" value="ATP-DEPENDENT ZINC METALLOPROTEASE YME1L1"/>
    <property type="match status" value="1"/>
</dbReference>
<dbReference type="FunFam" id="3.40.50.300:FF:000001">
    <property type="entry name" value="ATP-dependent zinc metalloprotease FtsH"/>
    <property type="match status" value="1"/>
</dbReference>
<feature type="region of interest" description="Disordered" evidence="16">
    <location>
        <begin position="754"/>
        <end position="799"/>
    </location>
</feature>
<dbReference type="Pfam" id="PF00004">
    <property type="entry name" value="AAA"/>
    <property type="match status" value="1"/>
</dbReference>
<organism evidence="18 19">
    <name type="scientific">Saltatorellus ferox</name>
    <dbReference type="NCBI Taxonomy" id="2528018"/>
    <lineage>
        <taxon>Bacteria</taxon>
        <taxon>Pseudomonadati</taxon>
        <taxon>Planctomycetota</taxon>
        <taxon>Planctomycetia</taxon>
        <taxon>Planctomycetia incertae sedis</taxon>
        <taxon>Saltatorellus</taxon>
    </lineage>
</organism>
<dbReference type="InterPro" id="IPR000642">
    <property type="entry name" value="Peptidase_M41"/>
</dbReference>
<keyword evidence="7 14" id="KW-0378">Hydrolase</keyword>
<dbReference type="Gene3D" id="1.20.58.760">
    <property type="entry name" value="Peptidase M41"/>
    <property type="match status" value="1"/>
</dbReference>
<keyword evidence="11 14" id="KW-0482">Metalloprotease</keyword>
<comment type="similarity">
    <text evidence="13 14">In the central section; belongs to the AAA ATPase family.</text>
</comment>
<dbReference type="InterPro" id="IPR037219">
    <property type="entry name" value="Peptidase_M41-like"/>
</dbReference>
<dbReference type="RefSeq" id="WP_145196362.1">
    <property type="nucleotide sequence ID" value="NZ_CP036434.1"/>
</dbReference>
<feature type="compositionally biased region" description="Basic and acidic residues" evidence="16">
    <location>
        <begin position="754"/>
        <end position="768"/>
    </location>
</feature>
<evidence type="ECO:0000256" key="13">
    <source>
        <dbReference type="ARBA" id="ARBA00061570"/>
    </source>
</evidence>
<accession>A0A518EQD6</accession>
<dbReference type="InterPro" id="IPR005936">
    <property type="entry name" value="FtsH"/>
</dbReference>
<reference evidence="18 19" key="1">
    <citation type="submission" date="2019-02" db="EMBL/GenBank/DDBJ databases">
        <title>Deep-cultivation of Planctomycetes and their phenomic and genomic characterization uncovers novel biology.</title>
        <authorList>
            <person name="Wiegand S."/>
            <person name="Jogler M."/>
            <person name="Boedeker C."/>
            <person name="Pinto D."/>
            <person name="Vollmers J."/>
            <person name="Rivas-Marin E."/>
            <person name="Kohn T."/>
            <person name="Peeters S.H."/>
            <person name="Heuer A."/>
            <person name="Rast P."/>
            <person name="Oberbeckmann S."/>
            <person name="Bunk B."/>
            <person name="Jeske O."/>
            <person name="Meyerdierks A."/>
            <person name="Storesund J.E."/>
            <person name="Kallscheuer N."/>
            <person name="Luecker S."/>
            <person name="Lage O.M."/>
            <person name="Pohl T."/>
            <person name="Merkel B.J."/>
            <person name="Hornburger P."/>
            <person name="Mueller R.-W."/>
            <person name="Bruemmer F."/>
            <person name="Labrenz M."/>
            <person name="Spormann A.M."/>
            <person name="Op den Camp H."/>
            <person name="Overmann J."/>
            <person name="Amann R."/>
            <person name="Jetten M.S.M."/>
            <person name="Mascher T."/>
            <person name="Medema M.H."/>
            <person name="Devos D.P."/>
            <person name="Kaster A.-K."/>
            <person name="Ovreas L."/>
            <person name="Rohde M."/>
            <person name="Galperin M.Y."/>
            <person name="Jogler C."/>
        </authorList>
    </citation>
    <scope>NUCLEOTIDE SEQUENCE [LARGE SCALE GENOMIC DNA]</scope>
    <source>
        <strain evidence="18 19">Poly30</strain>
    </source>
</reference>
<proteinExistence type="inferred from homology"/>
<comment type="function">
    <text evidence="14">Acts as a processive, ATP-dependent zinc metallopeptidase for both cytoplasmic and membrane proteins. Plays a role in the quality control of integral membrane proteins.</text>
</comment>
<dbReference type="SMART" id="SM00382">
    <property type="entry name" value="AAA"/>
    <property type="match status" value="1"/>
</dbReference>
<dbReference type="PANTHER" id="PTHR23076">
    <property type="entry name" value="METALLOPROTEASE M41 FTSH"/>
    <property type="match status" value="1"/>
</dbReference>
<sequence>MADSQNQGEKARKPRPFGSFLLFLTVIVVVLVAFSGSQLRNEKEFSQDVFLHSLRTGAIQRLEFKGQSDIEGVLENGQRFHLSVASLGANEGLWREIKAKARYTPVQAPDVEAAINAGTFVPSEAWIVTEVTQDPSSPALANANDPKGSTSAPLTPGAETPGAAGDTKPRGATRHTDKLFVFGTAKAGASFEKILGGSPESDQVVGLQVTKVSPRLASLTQALEDKNVTPEVFSFDLREDAGTVHGPADGSLTMMLLAWGPWILIFAVFLLFMRQMRSQGSGAGVMSFGRSRAQMYTKENHTGVTFEDVAGAQEAKAEVREVVEFLKNPGKFTRIGGRIPRGVLLVGSPGCGKTLLAKAIAGEAEVPFFSISGSDFVEMFVGVGASRVRDLFKTARENSPCIIFLDEIDAVGRRRGSGMGGGHDEREQTLNAILVEMDGFSTDEGIIVVAATNRPDVLDPALLRPGRFDREVTIDLPDMEGREAILNVHLKKVKVDKNIDAIDLARATPGYSGADLAAIVNEAAIMAVLDKKDEIEMSHLEEAAAKVRYGRQKISRNVEADDLEITAYHEAGHTIVAAKLEGQIDVPHKVTIVPRGRALGATMMLPMKESYHTQKKRLLGQLAMLFGGRVAEEIFCGDISAGASDDIRRATELTRAMVTELGMSEKIGPINYAERQGSDFLGTELGNSKWHSEETAREIDEEIKRFLKDAYELAKKLVGEEKEAVERLTKGLLLYETLDKTEIQKLIAGTAPEGLREKTAEELREERRTKKATPPPRPETGLGTELGGEGPSLSGLSPA</sequence>
<dbReference type="GO" id="GO:0008270">
    <property type="term" value="F:zinc ion binding"/>
    <property type="evidence" value="ECO:0007669"/>
    <property type="project" value="UniProtKB-UniRule"/>
</dbReference>
<dbReference type="SUPFAM" id="SSF140990">
    <property type="entry name" value="FtsH protease domain-like"/>
    <property type="match status" value="1"/>
</dbReference>
<dbReference type="FunFam" id="1.20.58.760:FF:000001">
    <property type="entry name" value="ATP-dependent zinc metalloprotease FtsH"/>
    <property type="match status" value="1"/>
</dbReference>
<evidence type="ECO:0000256" key="1">
    <source>
        <dbReference type="ARBA" id="ARBA00004370"/>
    </source>
</evidence>
<keyword evidence="10 14" id="KW-1133">Transmembrane helix</keyword>
<dbReference type="InterPro" id="IPR003593">
    <property type="entry name" value="AAA+_ATPase"/>
</dbReference>
<comment type="caution">
    <text evidence="14">Lacks conserved residue(s) required for the propagation of feature annotation.</text>
</comment>
<evidence type="ECO:0000256" key="9">
    <source>
        <dbReference type="ARBA" id="ARBA00022840"/>
    </source>
</evidence>
<evidence type="ECO:0000259" key="17">
    <source>
        <dbReference type="SMART" id="SM00382"/>
    </source>
</evidence>
<evidence type="ECO:0000313" key="18">
    <source>
        <dbReference type="EMBL" id="QDV06301.1"/>
    </source>
</evidence>
<dbReference type="InterPro" id="IPR003960">
    <property type="entry name" value="ATPase_AAA_CS"/>
</dbReference>
<dbReference type="GO" id="GO:0006508">
    <property type="term" value="P:proteolysis"/>
    <property type="evidence" value="ECO:0007669"/>
    <property type="project" value="UniProtKB-KW"/>
</dbReference>
<evidence type="ECO:0000256" key="14">
    <source>
        <dbReference type="HAMAP-Rule" id="MF_01458"/>
    </source>
</evidence>
<comment type="subcellular location">
    <subcellularLocation>
        <location evidence="14">Cell membrane</location>
        <topology evidence="14">Multi-pass membrane protein</topology>
        <orientation evidence="14">Cytoplasmic side</orientation>
    </subcellularLocation>
    <subcellularLocation>
        <location evidence="1">Membrane</location>
    </subcellularLocation>
</comment>
<dbReference type="PROSITE" id="PS00674">
    <property type="entry name" value="AAA"/>
    <property type="match status" value="1"/>
</dbReference>
<keyword evidence="12 14" id="KW-0472">Membrane</keyword>
<feature type="region of interest" description="Disordered" evidence="16">
    <location>
        <begin position="136"/>
        <end position="172"/>
    </location>
</feature>
<keyword evidence="3 14" id="KW-0645">Protease</keyword>
<evidence type="ECO:0000313" key="19">
    <source>
        <dbReference type="Proteomes" id="UP000320390"/>
    </source>
</evidence>
<feature type="binding site" evidence="14">
    <location>
        <position position="569"/>
    </location>
    <ligand>
        <name>Zn(2+)</name>
        <dbReference type="ChEBI" id="CHEBI:29105"/>
        <note>catalytic</note>
    </ligand>
</feature>
<keyword evidence="9 14" id="KW-0067">ATP-binding</keyword>
<dbReference type="EC" id="3.4.24.-" evidence="14"/>
<dbReference type="OrthoDB" id="9809379at2"/>
<keyword evidence="5 14" id="KW-0479">Metal-binding</keyword>
<dbReference type="Pfam" id="PF17862">
    <property type="entry name" value="AAA_lid_3"/>
    <property type="match status" value="1"/>
</dbReference>
<dbReference type="CDD" id="cd19501">
    <property type="entry name" value="RecA-like_FtsH"/>
    <property type="match status" value="1"/>
</dbReference>
<dbReference type="GO" id="GO:0004222">
    <property type="term" value="F:metalloendopeptidase activity"/>
    <property type="evidence" value="ECO:0007669"/>
    <property type="project" value="InterPro"/>
</dbReference>
<keyword evidence="8 14" id="KW-0862">Zinc</keyword>
<evidence type="ECO:0000256" key="5">
    <source>
        <dbReference type="ARBA" id="ARBA00022723"/>
    </source>
</evidence>
<dbReference type="GO" id="GO:0030163">
    <property type="term" value="P:protein catabolic process"/>
    <property type="evidence" value="ECO:0007669"/>
    <property type="project" value="UniProtKB-UniRule"/>
</dbReference>
<dbReference type="InterPro" id="IPR027417">
    <property type="entry name" value="P-loop_NTPase"/>
</dbReference>
<dbReference type="HAMAP" id="MF_01458">
    <property type="entry name" value="FtsH"/>
    <property type="match status" value="1"/>
</dbReference>
<dbReference type="SUPFAM" id="SSF52540">
    <property type="entry name" value="P-loop containing nucleoside triphosphate hydrolases"/>
    <property type="match status" value="1"/>
</dbReference>
<dbReference type="Pfam" id="PF01434">
    <property type="entry name" value="Peptidase_M41"/>
    <property type="match status" value="1"/>
</dbReference>